<organism evidence="1 2">
    <name type="scientific">Leucocoprinus leucothites</name>
    <dbReference type="NCBI Taxonomy" id="201217"/>
    <lineage>
        <taxon>Eukaryota</taxon>
        <taxon>Fungi</taxon>
        <taxon>Dikarya</taxon>
        <taxon>Basidiomycota</taxon>
        <taxon>Agaricomycotina</taxon>
        <taxon>Agaricomycetes</taxon>
        <taxon>Agaricomycetidae</taxon>
        <taxon>Agaricales</taxon>
        <taxon>Agaricineae</taxon>
        <taxon>Agaricaceae</taxon>
        <taxon>Leucocoprinus</taxon>
    </lineage>
</organism>
<sequence>MGNSQIRIWYRESSKYSASLAKKLIMQHAIEDLRVPLAASPFKHERKQISHQDPLPTYAFYPFFCEHTCASEEKSGFRLRRVGKWFGEESRLVSHVNSGDSTHDFIAIVGNHADAREQLLAQAGTFDRGQALSITATPGHVVLSSRGSSAFTLAPPLEGQKNFSEIMDWVREQSPSTEFILSAPVLFWQAPDYDQPWRRRLVYETTPAPTGRTQILICEYTPEHSKGVPAEVEGDPIKIKNTSTPVLRGGSVTRLDVLMPDDTRDLRLTLTYDNELAEASWPHELSKLVGNKTPSPMSDAPLVLEHENQQYILKEDTFFQSSISSVESEAIPVNVTSERRFDHQSSESYLTYEINCSDLFSDVAWKTFWSRCEKATQDKSAPLLDEVHYQELQ</sequence>
<evidence type="ECO:0000313" key="2">
    <source>
        <dbReference type="Proteomes" id="UP000559027"/>
    </source>
</evidence>
<reference evidence="1 2" key="1">
    <citation type="journal article" date="2020" name="ISME J.">
        <title>Uncovering the hidden diversity of litter-decomposition mechanisms in mushroom-forming fungi.</title>
        <authorList>
            <person name="Floudas D."/>
            <person name="Bentzer J."/>
            <person name="Ahren D."/>
            <person name="Johansson T."/>
            <person name="Persson P."/>
            <person name="Tunlid A."/>
        </authorList>
    </citation>
    <scope>NUCLEOTIDE SEQUENCE [LARGE SCALE GENOMIC DNA]</scope>
    <source>
        <strain evidence="1 2">CBS 146.42</strain>
    </source>
</reference>
<dbReference type="Proteomes" id="UP000559027">
    <property type="component" value="Unassembled WGS sequence"/>
</dbReference>
<proteinExistence type="predicted"/>
<name>A0A8H5DAP5_9AGAR</name>
<evidence type="ECO:0000313" key="1">
    <source>
        <dbReference type="EMBL" id="KAF5355801.1"/>
    </source>
</evidence>
<dbReference type="OrthoDB" id="3362817at2759"/>
<protein>
    <submittedName>
        <fullName evidence="1">Uncharacterized protein</fullName>
    </submittedName>
</protein>
<keyword evidence="2" id="KW-1185">Reference proteome</keyword>
<dbReference type="AlphaFoldDB" id="A0A8H5DAP5"/>
<comment type="caution">
    <text evidence="1">The sequence shown here is derived from an EMBL/GenBank/DDBJ whole genome shotgun (WGS) entry which is preliminary data.</text>
</comment>
<dbReference type="EMBL" id="JAACJO010000007">
    <property type="protein sequence ID" value="KAF5355801.1"/>
    <property type="molecule type" value="Genomic_DNA"/>
</dbReference>
<accession>A0A8H5DAP5</accession>
<gene>
    <name evidence="1" type="ORF">D9756_003855</name>
</gene>